<keyword evidence="7" id="KW-1185">Reference proteome</keyword>
<keyword evidence="6" id="KW-0808">Transferase</keyword>
<dbReference type="InterPro" id="IPR052527">
    <property type="entry name" value="Metal_cation-efflux_comp"/>
</dbReference>
<feature type="transmembrane region" description="Helical" evidence="5">
    <location>
        <begin position="37"/>
        <end position="58"/>
    </location>
</feature>
<evidence type="ECO:0000256" key="3">
    <source>
        <dbReference type="ARBA" id="ARBA00022989"/>
    </source>
</evidence>
<dbReference type="EMBL" id="VDUY01000003">
    <property type="protein sequence ID" value="TXL66012.1"/>
    <property type="molecule type" value="Genomic_DNA"/>
</dbReference>
<comment type="caution">
    <text evidence="6">The sequence shown here is derived from an EMBL/GenBank/DDBJ whole genome shotgun (WGS) entry which is preliminary data.</text>
</comment>
<name>A0A5C8NY74_9BURK</name>
<dbReference type="GO" id="GO:0012505">
    <property type="term" value="C:endomembrane system"/>
    <property type="evidence" value="ECO:0007669"/>
    <property type="project" value="UniProtKB-SubCell"/>
</dbReference>
<dbReference type="AlphaFoldDB" id="A0A5C8NY74"/>
<proteinExistence type="predicted"/>
<gene>
    <name evidence="6" type="ORF">FHP08_08010</name>
</gene>
<accession>A0A5C8NY74</accession>
<dbReference type="PANTHER" id="PTHR43847:SF1">
    <property type="entry name" value="BLL3993 PROTEIN"/>
    <property type="match status" value="1"/>
</dbReference>
<dbReference type="GO" id="GO:0008168">
    <property type="term" value="F:methyltransferase activity"/>
    <property type="evidence" value="ECO:0007669"/>
    <property type="project" value="UniProtKB-KW"/>
</dbReference>
<organism evidence="6 7">
    <name type="scientific">Zeimonas arvi</name>
    <dbReference type="NCBI Taxonomy" id="2498847"/>
    <lineage>
        <taxon>Bacteria</taxon>
        <taxon>Pseudomonadati</taxon>
        <taxon>Pseudomonadota</taxon>
        <taxon>Betaproteobacteria</taxon>
        <taxon>Burkholderiales</taxon>
        <taxon>Burkholderiaceae</taxon>
        <taxon>Zeimonas</taxon>
    </lineage>
</organism>
<evidence type="ECO:0000256" key="4">
    <source>
        <dbReference type="ARBA" id="ARBA00023136"/>
    </source>
</evidence>
<dbReference type="GO" id="GO:0032259">
    <property type="term" value="P:methylation"/>
    <property type="evidence" value="ECO:0007669"/>
    <property type="project" value="UniProtKB-KW"/>
</dbReference>
<dbReference type="OrthoDB" id="5293276at2"/>
<keyword evidence="4 5" id="KW-0472">Membrane</keyword>
<protein>
    <submittedName>
        <fullName evidence="6">Isoprenylcysteine carboxylmethyltransferase family protein</fullName>
    </submittedName>
</protein>
<dbReference type="Gene3D" id="1.20.120.1630">
    <property type="match status" value="1"/>
</dbReference>
<sequence length="148" mass="15786">MPDRPDPGGLLVTLQFGLLAALLAVAAQGEPLSPVPVVLMVAGMIVGLWAVSCNRPGNFNIRPTPKAGGRLVSSGPYRWIRHPMYTALLLAGAGLAVASQGPVGWGLWIALAAVLAVKALVEERRMIRAHPEYAGYAARTRRFVPWLL</sequence>
<evidence type="ECO:0000256" key="2">
    <source>
        <dbReference type="ARBA" id="ARBA00022692"/>
    </source>
</evidence>
<evidence type="ECO:0000256" key="1">
    <source>
        <dbReference type="ARBA" id="ARBA00004127"/>
    </source>
</evidence>
<dbReference type="PANTHER" id="PTHR43847">
    <property type="entry name" value="BLL3993 PROTEIN"/>
    <property type="match status" value="1"/>
</dbReference>
<keyword evidence="2 5" id="KW-0812">Transmembrane</keyword>
<evidence type="ECO:0000256" key="5">
    <source>
        <dbReference type="SAM" id="Phobius"/>
    </source>
</evidence>
<dbReference type="Pfam" id="PF04191">
    <property type="entry name" value="PEMT"/>
    <property type="match status" value="1"/>
</dbReference>
<dbReference type="RefSeq" id="WP_147703926.1">
    <property type="nucleotide sequence ID" value="NZ_VDUY01000003.1"/>
</dbReference>
<dbReference type="Proteomes" id="UP000321548">
    <property type="component" value="Unassembled WGS sequence"/>
</dbReference>
<keyword evidence="3 5" id="KW-1133">Transmembrane helix</keyword>
<evidence type="ECO:0000313" key="6">
    <source>
        <dbReference type="EMBL" id="TXL66012.1"/>
    </source>
</evidence>
<evidence type="ECO:0000313" key="7">
    <source>
        <dbReference type="Proteomes" id="UP000321548"/>
    </source>
</evidence>
<comment type="subcellular location">
    <subcellularLocation>
        <location evidence="1">Endomembrane system</location>
        <topology evidence="1">Multi-pass membrane protein</topology>
    </subcellularLocation>
</comment>
<dbReference type="InterPro" id="IPR007318">
    <property type="entry name" value="Phopholipid_MeTrfase"/>
</dbReference>
<keyword evidence="6" id="KW-0489">Methyltransferase</keyword>
<reference evidence="6 7" key="1">
    <citation type="submission" date="2019-06" db="EMBL/GenBank/DDBJ databases">
        <title>Quisquiliibacterium sp. nov., isolated from a maize field.</title>
        <authorList>
            <person name="Lin S.-Y."/>
            <person name="Tsai C.-F."/>
            <person name="Young C.-C."/>
        </authorList>
    </citation>
    <scope>NUCLEOTIDE SEQUENCE [LARGE SCALE GENOMIC DNA]</scope>
    <source>
        <strain evidence="6 7">CC-CFT501</strain>
    </source>
</reference>